<name>Q754G9_EREGS</name>
<dbReference type="InterPro" id="IPR011022">
    <property type="entry name" value="Arrestin_C-like"/>
</dbReference>
<accession>Q754G9</accession>
<dbReference type="GeneID" id="4621891"/>
<feature type="region of interest" description="Disordered" evidence="1">
    <location>
        <begin position="916"/>
        <end position="972"/>
    </location>
</feature>
<dbReference type="InParanoid" id="Q754G9"/>
<dbReference type="InterPro" id="IPR050357">
    <property type="entry name" value="Arrestin_domain-protein"/>
</dbReference>
<evidence type="ECO:0000313" key="3">
    <source>
        <dbReference type="EMBL" id="AAS53472.2"/>
    </source>
</evidence>
<gene>
    <name evidence="3" type="ORF">AGOS_AFR101C</name>
</gene>
<dbReference type="EMBL" id="AE016819">
    <property type="protein sequence ID" value="AAS53472.2"/>
    <property type="molecule type" value="Genomic_DNA"/>
</dbReference>
<reference evidence="4" key="2">
    <citation type="journal article" date="2013" name="G3 (Bethesda)">
        <title>Genomes of Ashbya fungi isolated from insects reveal four mating-type loci, numerous translocations, lack of transposons, and distinct gene duplications.</title>
        <authorList>
            <person name="Dietrich F.S."/>
            <person name="Voegeli S."/>
            <person name="Kuo S."/>
            <person name="Philippsen P."/>
        </authorList>
    </citation>
    <scope>GENOME REANNOTATION</scope>
    <source>
        <strain evidence="4">ATCC 10895 / CBS 109.51 / FGSC 9923 / NRRL Y-1056</strain>
    </source>
</reference>
<evidence type="ECO:0000256" key="1">
    <source>
        <dbReference type="SAM" id="MobiDB-lite"/>
    </source>
</evidence>
<feature type="compositionally biased region" description="Low complexity" evidence="1">
    <location>
        <begin position="182"/>
        <end position="195"/>
    </location>
</feature>
<dbReference type="GO" id="GO:0005829">
    <property type="term" value="C:cytosol"/>
    <property type="evidence" value="ECO:0000318"/>
    <property type="project" value="GO_Central"/>
</dbReference>
<evidence type="ECO:0000313" key="4">
    <source>
        <dbReference type="Proteomes" id="UP000000591"/>
    </source>
</evidence>
<dbReference type="FunCoup" id="Q754G9">
    <property type="interactions" value="66"/>
</dbReference>
<dbReference type="GO" id="GO:0005737">
    <property type="term" value="C:cytoplasm"/>
    <property type="evidence" value="ECO:0000318"/>
    <property type="project" value="GO_Central"/>
</dbReference>
<dbReference type="Pfam" id="PF02752">
    <property type="entry name" value="Arrestin_C"/>
    <property type="match status" value="1"/>
</dbReference>
<dbReference type="PANTHER" id="PTHR11188:SF174">
    <property type="entry name" value="ARRESTIN-RELATED TRAFFICKING ADAPTER 10-RELATED"/>
    <property type="match status" value="1"/>
</dbReference>
<proteinExistence type="predicted"/>
<dbReference type="RefSeq" id="NP_985648.2">
    <property type="nucleotide sequence ID" value="NM_211002.2"/>
</dbReference>
<dbReference type="eggNOG" id="KOG3780">
    <property type="taxonomic scope" value="Eukaryota"/>
</dbReference>
<dbReference type="STRING" id="284811.Q754G9"/>
<evidence type="ECO:0000259" key="2">
    <source>
        <dbReference type="SMART" id="SM01017"/>
    </source>
</evidence>
<dbReference type="GO" id="GO:0031625">
    <property type="term" value="F:ubiquitin protein ligase binding"/>
    <property type="evidence" value="ECO:0000318"/>
    <property type="project" value="GO_Central"/>
</dbReference>
<reference evidence="3 4" key="1">
    <citation type="journal article" date="2004" name="Science">
        <title>The Ashbya gossypii genome as a tool for mapping the ancient Saccharomyces cerevisiae genome.</title>
        <authorList>
            <person name="Dietrich F.S."/>
            <person name="Voegeli S."/>
            <person name="Brachat S."/>
            <person name="Lerch A."/>
            <person name="Gates K."/>
            <person name="Steiner S."/>
            <person name="Mohr C."/>
            <person name="Pohlmann R."/>
            <person name="Luedi P."/>
            <person name="Choi S."/>
            <person name="Wing R.A."/>
            <person name="Flavier A."/>
            <person name="Gaffney T.D."/>
            <person name="Philippsen P."/>
        </authorList>
    </citation>
    <scope>NUCLEOTIDE SEQUENCE [LARGE SCALE GENOMIC DNA]</scope>
    <source>
        <strain evidence="4">ATCC 10895 / CBS 109.51 / FGSC 9923 / NRRL Y-1056</strain>
    </source>
</reference>
<dbReference type="SMART" id="SM01017">
    <property type="entry name" value="Arrestin_C"/>
    <property type="match status" value="1"/>
</dbReference>
<dbReference type="AlphaFoldDB" id="Q754G9"/>
<dbReference type="HOGENOM" id="CLU_008578_0_1_1"/>
<dbReference type="OMA" id="IAISKDW"/>
<dbReference type="Proteomes" id="UP000000591">
    <property type="component" value="Chromosome VI"/>
</dbReference>
<dbReference type="GO" id="GO:0030674">
    <property type="term" value="F:protein-macromolecule adaptor activity"/>
    <property type="evidence" value="ECO:0000318"/>
    <property type="project" value="GO_Central"/>
</dbReference>
<dbReference type="SUPFAM" id="SSF81296">
    <property type="entry name" value="E set domains"/>
    <property type="match status" value="1"/>
</dbReference>
<protein>
    <submittedName>
        <fullName evidence="3">AFR101Cp</fullName>
    </submittedName>
</protein>
<dbReference type="GO" id="GO:0070086">
    <property type="term" value="P:ubiquitin-dependent endocytosis"/>
    <property type="evidence" value="ECO:0000318"/>
    <property type="project" value="GO_Central"/>
</dbReference>
<dbReference type="Gene3D" id="2.60.40.640">
    <property type="match status" value="1"/>
</dbReference>
<feature type="domain" description="Arrestin C-terminal-like" evidence="2">
    <location>
        <begin position="323"/>
        <end position="491"/>
    </location>
</feature>
<organism evidence="3 4">
    <name type="scientific">Eremothecium gossypii (strain ATCC 10895 / CBS 109.51 / FGSC 9923 / NRRL Y-1056)</name>
    <name type="common">Yeast</name>
    <name type="synonym">Ashbya gossypii</name>
    <dbReference type="NCBI Taxonomy" id="284811"/>
    <lineage>
        <taxon>Eukaryota</taxon>
        <taxon>Fungi</taxon>
        <taxon>Dikarya</taxon>
        <taxon>Ascomycota</taxon>
        <taxon>Saccharomycotina</taxon>
        <taxon>Saccharomycetes</taxon>
        <taxon>Saccharomycetales</taxon>
        <taxon>Saccharomycetaceae</taxon>
        <taxon>Eremothecium</taxon>
    </lineage>
</organism>
<keyword evidence="4" id="KW-1185">Reference proteome</keyword>
<dbReference type="OrthoDB" id="2238745at2759"/>
<feature type="compositionally biased region" description="Polar residues" evidence="1">
    <location>
        <begin position="957"/>
        <end position="966"/>
    </location>
</feature>
<feature type="region of interest" description="Disordered" evidence="1">
    <location>
        <begin position="167"/>
        <end position="211"/>
    </location>
</feature>
<dbReference type="InterPro" id="IPR014752">
    <property type="entry name" value="Arrestin-like_C"/>
</dbReference>
<sequence length="972" mass="107268">MVALRERAASAPVFPLEKQLELPRNATPLAHVGSVQVFVQLAEPVIFLQGYDTHQWHERAPSILRGSLVVRILKPTKLKSISLMFKGVCRTEWPEGIPPKKQEVVEVTDLLNHTWLFYHVDSHDKVAAQSEDLLARSDASLYRPLPAATQSNKGSSVSLQTLLSQEGGELHGLTPADEACGRRSTSTTRSLSSGKLLRRKGSPDPPRVRSGTNLFTELLSATLSNGSEGSVRSRSSHTGHAPAENFVFQPGDYIYSFEHPIPVSTQETILATFGTVNYLLDVTIERIGAFKSNVHARVPIKLIRTLSPNSVEDTEPIVISRDWEKELSYEIVIASKDIVLDAFLPISLSLNPRANLVLHRVRIFLTETLEYYCKGRKVHRVEPTKKFLLVEHKAPPLKGIHEGASLSRAKNLGNLLDDGAGGASKRQFTYQVFVPERLNYQQCIHPNTASPHIKSNHWLQICLRLSRKVNGSRKHYEISIDTPIHVLHRLCSHAHTLLPSYESQAVLTSGSTASSSLLANQYHSSNMYFPKEALQAAKITPPAGSVENLSSYIDSPAPVHNNKNHQYLAAHRNSAKENDGNGAVKFHGVAWNIYHPAYLPFNFISPQALPISPILPLFQTRFGHMGDNLNAFVHVGDIDRTELSNVGHRDNDHMPDHPPSYEEALEAVELINMCKHNGMGLTECSPTEEASHDVNHFDGPDHEDMGDSSSIRSAVRRSGPPSFTSNISALSALAINQRITQERSERGVSASVFNQPEKLKNEIPSAPRNSQDVQNCTFSDAASSTNSDHQLYRTTTSKVLLDLLSKDDTAQSTSAGLEMPKYSDGCDTIPPSTGTEADDTSVDISTLYSHKSAQYWSPIQCELSRLSNGTHRNPDIYDNGCLTPAEFGASDNRCHERSTDVVDEPNGLSGIEDASSSHTQLMQRDCLKSMGTPPPDASDLYDSTPTQFSVKVDDLTVQDTEVNPQQAERKYE</sequence>
<dbReference type="KEGG" id="ago:AGOS_AFR101C"/>
<dbReference type="PANTHER" id="PTHR11188">
    <property type="entry name" value="ARRESTIN DOMAIN CONTAINING PROTEIN"/>
    <property type="match status" value="1"/>
</dbReference>
<dbReference type="InterPro" id="IPR014756">
    <property type="entry name" value="Ig_E-set"/>
</dbReference>
<feature type="region of interest" description="Disordered" evidence="1">
    <location>
        <begin position="698"/>
        <end position="722"/>
    </location>
</feature>